<gene>
    <name evidence="1" type="ORF">ACS15_2707</name>
</gene>
<dbReference type="Gene3D" id="1.10.3210.10">
    <property type="entry name" value="Hypothetical protein af1432"/>
    <property type="match status" value="1"/>
</dbReference>
<organism evidence="1 2">
    <name type="scientific">Ralstonia insidiosa</name>
    <dbReference type="NCBI Taxonomy" id="190721"/>
    <lineage>
        <taxon>Bacteria</taxon>
        <taxon>Pseudomonadati</taxon>
        <taxon>Pseudomonadota</taxon>
        <taxon>Betaproteobacteria</taxon>
        <taxon>Burkholderiales</taxon>
        <taxon>Burkholderiaceae</taxon>
        <taxon>Ralstonia</taxon>
    </lineage>
</organism>
<reference evidence="1 2" key="1">
    <citation type="submission" date="2015-09" db="EMBL/GenBank/DDBJ databases">
        <authorList>
            <person name="Xu Y."/>
            <person name="Nagy A."/>
            <person name="Liu N.T."/>
            <person name="Nou X."/>
        </authorList>
    </citation>
    <scope>NUCLEOTIDE SEQUENCE [LARGE SCALE GENOMIC DNA]</scope>
    <source>
        <strain evidence="1 2">FC1138</strain>
    </source>
</reference>
<proteinExistence type="predicted"/>
<name>A0AAC9BDS5_9RALS</name>
<evidence type="ECO:0000313" key="2">
    <source>
        <dbReference type="Proteomes" id="UP000077927"/>
    </source>
</evidence>
<evidence type="ECO:0000313" key="1">
    <source>
        <dbReference type="EMBL" id="ANH72241.1"/>
    </source>
</evidence>
<dbReference type="RefSeq" id="WP_021195711.1">
    <property type="nucleotide sequence ID" value="NZ_CP012605.1"/>
</dbReference>
<dbReference type="AlphaFoldDB" id="A0AAC9BDS5"/>
<dbReference type="EMBL" id="CP012605">
    <property type="protein sequence ID" value="ANH72241.1"/>
    <property type="molecule type" value="Genomic_DNA"/>
</dbReference>
<dbReference type="PANTHER" id="PTHR35569">
    <property type="entry name" value="CYANAMIDE HYDRATASE DDI2-RELATED"/>
    <property type="match status" value="1"/>
</dbReference>
<sequence>MRQQIAGVLIPDSPMAQAARHCAEQAESELLFKHSHRVFLFGMLSGVRQGISVDGELFYVSALFHRIGLTDAYQRSQLRYEIDGANEARAFLQRFGVPAPSVQDVWDAIVLHTSPGIAVYKSGMAALLARGVEADAIGLHLDEFTEAQKQQVVAAYSRGQRFKERIIEDLGAGMLHRPASTFGTINADILDRLDPDYRRINYCGLILGAPWAD</sequence>
<accession>A0AAC9BDS5</accession>
<dbReference type="PANTHER" id="PTHR35569:SF1">
    <property type="entry name" value="CYANAMIDE HYDRATASE DDI2-RELATED"/>
    <property type="match status" value="1"/>
</dbReference>
<dbReference type="SUPFAM" id="SSF109604">
    <property type="entry name" value="HD-domain/PDEase-like"/>
    <property type="match status" value="1"/>
</dbReference>
<dbReference type="Proteomes" id="UP000077927">
    <property type="component" value="Chromosome 1"/>
</dbReference>
<protein>
    <submittedName>
        <fullName evidence="1">Cyanamide hydratase</fullName>
    </submittedName>
</protein>
<dbReference type="KEGG" id="rin:ACS15_2707"/>